<dbReference type="SUPFAM" id="SSF54862">
    <property type="entry name" value="4Fe-4S ferredoxins"/>
    <property type="match status" value="1"/>
</dbReference>
<dbReference type="EC" id="1.97.1.4" evidence="2"/>
<evidence type="ECO:0000259" key="1">
    <source>
        <dbReference type="PROSITE" id="PS51379"/>
    </source>
</evidence>
<reference evidence="2 3" key="1">
    <citation type="journal article" date="2014" name="Genome Announc.">
        <title>Draft Genome Sequences of Two Vibrionaceae Species, Vibrio ponticus C121 and Photobacterium aphoticum C119, Isolated as Coral Reef Microbiota.</title>
        <authorList>
            <person name="Al-saari N."/>
            <person name="Meirelles P.M."/>
            <person name="Mino S."/>
            <person name="Suda W."/>
            <person name="Oshima K."/>
            <person name="Hattori M."/>
            <person name="Ohkuma M."/>
            <person name="Thompson F.L."/>
            <person name="Gomez-Gil B."/>
            <person name="Sawabe T."/>
            <person name="Sawabe T."/>
        </authorList>
    </citation>
    <scope>NUCLEOTIDE SEQUENCE [LARGE SCALE GENOMIC DNA]</scope>
    <source>
        <strain evidence="2 3">JCM 19237</strain>
    </source>
</reference>
<dbReference type="PROSITE" id="PS51379">
    <property type="entry name" value="4FE4S_FER_2"/>
    <property type="match status" value="1"/>
</dbReference>
<dbReference type="eggNOG" id="COG1180">
    <property type="taxonomic scope" value="Bacteria"/>
</dbReference>
<protein>
    <submittedName>
        <fullName evidence="2">Pyruvate formate-lyase activating enzyme</fullName>
        <ecNumber evidence="2">1.97.1.4</ecNumber>
    </submittedName>
</protein>
<dbReference type="Gene3D" id="3.30.70.20">
    <property type="match status" value="1"/>
</dbReference>
<name>A0A090R9H9_9GAMM</name>
<dbReference type="STRING" id="754436.JCM19237_2413"/>
<dbReference type="EMBL" id="BBMN01000003">
    <property type="protein sequence ID" value="GAL04262.1"/>
    <property type="molecule type" value="Genomic_DNA"/>
</dbReference>
<accession>A0A090R9H9</accession>
<dbReference type="GO" id="GO:0043365">
    <property type="term" value="F:[formate-C-acetyltransferase]-activating enzyme activity"/>
    <property type="evidence" value="ECO:0007669"/>
    <property type="project" value="UniProtKB-EC"/>
</dbReference>
<keyword evidence="2" id="KW-0456">Lyase</keyword>
<keyword evidence="2" id="KW-0560">Oxidoreductase</keyword>
<organism evidence="2 3">
    <name type="scientific">Photobacterium aphoticum</name>
    <dbReference type="NCBI Taxonomy" id="754436"/>
    <lineage>
        <taxon>Bacteria</taxon>
        <taxon>Pseudomonadati</taxon>
        <taxon>Pseudomonadota</taxon>
        <taxon>Gammaproteobacteria</taxon>
        <taxon>Vibrionales</taxon>
        <taxon>Vibrionaceae</taxon>
        <taxon>Photobacterium</taxon>
    </lineage>
</organism>
<proteinExistence type="predicted"/>
<dbReference type="AlphaFoldDB" id="A0A090R9H9"/>
<gene>
    <name evidence="2" type="ORF">JCM19237_2413</name>
</gene>
<evidence type="ECO:0000313" key="3">
    <source>
        <dbReference type="Proteomes" id="UP000029227"/>
    </source>
</evidence>
<comment type="caution">
    <text evidence="2">The sequence shown here is derived from an EMBL/GenBank/DDBJ whole genome shotgun (WGS) entry which is preliminary data.</text>
</comment>
<evidence type="ECO:0000313" key="2">
    <source>
        <dbReference type="EMBL" id="GAL04262.1"/>
    </source>
</evidence>
<feature type="domain" description="4Fe-4S ferredoxin-type" evidence="1">
    <location>
        <begin position="9"/>
        <end position="39"/>
    </location>
</feature>
<dbReference type="Proteomes" id="UP000029227">
    <property type="component" value="Unassembled WGS sequence"/>
</dbReference>
<sequence>MTIDAQGNRVHRVDRNVDCIGCRKCEDVCMGNALDVMGKDVTVQN</sequence>
<dbReference type="GO" id="GO:0016829">
    <property type="term" value="F:lyase activity"/>
    <property type="evidence" value="ECO:0007669"/>
    <property type="project" value="UniProtKB-KW"/>
</dbReference>
<keyword evidence="2" id="KW-0670">Pyruvate</keyword>
<dbReference type="InterPro" id="IPR017896">
    <property type="entry name" value="4Fe4S_Fe-S-bd"/>
</dbReference>